<feature type="non-terminal residue" evidence="1">
    <location>
        <position position="1"/>
    </location>
</feature>
<gene>
    <name evidence="1" type="ORF">AFUS01_LOCUS29997</name>
</gene>
<dbReference type="Proteomes" id="UP000708208">
    <property type="component" value="Unassembled WGS sequence"/>
</dbReference>
<protein>
    <submittedName>
        <fullName evidence="1">Uncharacterized protein</fullName>
    </submittedName>
</protein>
<reference evidence="1" key="1">
    <citation type="submission" date="2021-06" db="EMBL/GenBank/DDBJ databases">
        <authorList>
            <person name="Hodson N. C."/>
            <person name="Mongue J. A."/>
            <person name="Jaron S. K."/>
        </authorList>
    </citation>
    <scope>NUCLEOTIDE SEQUENCE</scope>
</reference>
<evidence type="ECO:0000313" key="2">
    <source>
        <dbReference type="Proteomes" id="UP000708208"/>
    </source>
</evidence>
<proteinExistence type="predicted"/>
<organism evidence="1 2">
    <name type="scientific">Allacma fusca</name>
    <dbReference type="NCBI Taxonomy" id="39272"/>
    <lineage>
        <taxon>Eukaryota</taxon>
        <taxon>Metazoa</taxon>
        <taxon>Ecdysozoa</taxon>
        <taxon>Arthropoda</taxon>
        <taxon>Hexapoda</taxon>
        <taxon>Collembola</taxon>
        <taxon>Symphypleona</taxon>
        <taxon>Sminthuridae</taxon>
        <taxon>Allacma</taxon>
    </lineage>
</organism>
<comment type="caution">
    <text evidence="1">The sequence shown here is derived from an EMBL/GenBank/DDBJ whole genome shotgun (WGS) entry which is preliminary data.</text>
</comment>
<dbReference type="AlphaFoldDB" id="A0A8J2LBE3"/>
<accession>A0A8J2LBE3</accession>
<dbReference type="OrthoDB" id="6778366at2759"/>
<keyword evidence="2" id="KW-1185">Reference proteome</keyword>
<evidence type="ECO:0000313" key="1">
    <source>
        <dbReference type="EMBL" id="CAG7819559.1"/>
    </source>
</evidence>
<sequence length="138" mass="15035">DRMFENCGKDYGKYWKILNEIAGRKKRETITSLSINGQDVNDSTEIASAFSDFFGKVVGHSELELLDERNSCPPSLGVSFTRVTADEIVRAISKISAGGGSLSNGISGKVLKKLAPCLVEPLVELLNRSFEEGFTLCT</sequence>
<name>A0A8J2LBE3_9HEXA</name>
<dbReference type="EMBL" id="CAJVCH010452914">
    <property type="protein sequence ID" value="CAG7819559.1"/>
    <property type="molecule type" value="Genomic_DNA"/>
</dbReference>